<reference evidence="2 3" key="1">
    <citation type="submission" date="2021-06" db="EMBL/GenBank/DDBJ databases">
        <authorList>
            <person name="Kallberg Y."/>
            <person name="Tangrot J."/>
            <person name="Rosling A."/>
        </authorList>
    </citation>
    <scope>NUCLEOTIDE SEQUENCE [LARGE SCALE GENOMIC DNA]</scope>
    <source>
        <strain evidence="2 3">120-4 pot B 10/14</strain>
    </source>
</reference>
<keyword evidence="1" id="KW-0175">Coiled coil</keyword>
<keyword evidence="3" id="KW-1185">Reference proteome</keyword>
<name>A0ABN7X4Y3_GIGMA</name>
<accession>A0ABN7X4Y3</accession>
<evidence type="ECO:0000313" key="2">
    <source>
        <dbReference type="EMBL" id="CAG8848176.1"/>
    </source>
</evidence>
<comment type="caution">
    <text evidence="2">The sequence shown here is derived from an EMBL/GenBank/DDBJ whole genome shotgun (WGS) entry which is preliminary data.</text>
</comment>
<dbReference type="EMBL" id="CAJVQB010090976">
    <property type="protein sequence ID" value="CAG8848176.1"/>
    <property type="molecule type" value="Genomic_DNA"/>
</dbReference>
<sequence>YYNYDFINTSANHAAVRCWHKKEKSLLEISEEVFAQIRKKTGLSESTAHKEKRRNESRELDQLQEKIARLRRSKKSAQIELKEYEKKLKIFKEGIITDIRKLLTSSQLTITELDARE</sequence>
<feature type="non-terminal residue" evidence="2">
    <location>
        <position position="1"/>
    </location>
</feature>
<feature type="coiled-coil region" evidence="1">
    <location>
        <begin position="46"/>
        <end position="94"/>
    </location>
</feature>
<dbReference type="Proteomes" id="UP000789901">
    <property type="component" value="Unassembled WGS sequence"/>
</dbReference>
<gene>
    <name evidence="2" type="ORF">GMARGA_LOCUS39055</name>
</gene>
<evidence type="ECO:0000313" key="3">
    <source>
        <dbReference type="Proteomes" id="UP000789901"/>
    </source>
</evidence>
<organism evidence="2 3">
    <name type="scientific">Gigaspora margarita</name>
    <dbReference type="NCBI Taxonomy" id="4874"/>
    <lineage>
        <taxon>Eukaryota</taxon>
        <taxon>Fungi</taxon>
        <taxon>Fungi incertae sedis</taxon>
        <taxon>Mucoromycota</taxon>
        <taxon>Glomeromycotina</taxon>
        <taxon>Glomeromycetes</taxon>
        <taxon>Diversisporales</taxon>
        <taxon>Gigasporaceae</taxon>
        <taxon>Gigaspora</taxon>
    </lineage>
</organism>
<proteinExistence type="predicted"/>
<evidence type="ECO:0000256" key="1">
    <source>
        <dbReference type="SAM" id="Coils"/>
    </source>
</evidence>
<protein>
    <submittedName>
        <fullName evidence="2">34277_t:CDS:1</fullName>
    </submittedName>
</protein>